<dbReference type="HOGENOM" id="CLU_2144566_0_0_9"/>
<accession>G8U1C0</accession>
<reference evidence="1 2" key="2">
    <citation type="journal article" date="2012" name="Stand. Genomic Sci.">
        <title>Complete genome sequence of the moderately thermophilic mineral-sulfide-oxidizing firmicute Sulfobacillus acidophilus type strain (NAL(T)).</title>
        <authorList>
            <person name="Anderson I."/>
            <person name="Chertkov O."/>
            <person name="Chen A."/>
            <person name="Saunders E."/>
            <person name="Lapidus A."/>
            <person name="Nolan M."/>
            <person name="Lucas S."/>
            <person name="Hammon N."/>
            <person name="Deshpande S."/>
            <person name="Cheng J.F."/>
            <person name="Han C."/>
            <person name="Tapia R."/>
            <person name="Goodwin L.A."/>
            <person name="Pitluck S."/>
            <person name="Liolios K."/>
            <person name="Pagani I."/>
            <person name="Ivanova N."/>
            <person name="Mikhailova N."/>
            <person name="Pati A."/>
            <person name="Palaniappan K."/>
            <person name="Land M."/>
            <person name="Pan C."/>
            <person name="Rohde M."/>
            <person name="Pukall R."/>
            <person name="Goker M."/>
            <person name="Detter J.C."/>
            <person name="Woyke T."/>
            <person name="Bristow J."/>
            <person name="Eisen J.A."/>
            <person name="Markowitz V."/>
            <person name="Hugenholtz P."/>
            <person name="Kyrpides N.C."/>
            <person name="Klenk H.P."/>
            <person name="Mavromatis K."/>
        </authorList>
    </citation>
    <scope>NUCLEOTIDE SEQUENCE [LARGE SCALE GENOMIC DNA]</scope>
    <source>
        <strain evidence="2">ATCC 700253 / DSM 10332 / NAL</strain>
    </source>
</reference>
<dbReference type="Proteomes" id="UP000005439">
    <property type="component" value="Chromosome"/>
</dbReference>
<dbReference type="AlphaFoldDB" id="G8U1C0"/>
<evidence type="ECO:0000313" key="2">
    <source>
        <dbReference type="Proteomes" id="UP000005439"/>
    </source>
</evidence>
<evidence type="ECO:0000313" key="1">
    <source>
        <dbReference type="EMBL" id="AEW05440.1"/>
    </source>
</evidence>
<reference evidence="2" key="1">
    <citation type="submission" date="2011-12" db="EMBL/GenBank/DDBJ databases">
        <title>The complete genome of chromosome of Sulfobacillus acidophilus DSM 10332.</title>
        <authorList>
            <person name="Lucas S."/>
            <person name="Han J."/>
            <person name="Lapidus A."/>
            <person name="Bruce D."/>
            <person name="Goodwin L."/>
            <person name="Pitluck S."/>
            <person name="Peters L."/>
            <person name="Kyrpides N."/>
            <person name="Mavromatis K."/>
            <person name="Ivanova N."/>
            <person name="Mikhailova N."/>
            <person name="Chertkov O."/>
            <person name="Saunders E."/>
            <person name="Detter J.C."/>
            <person name="Tapia R."/>
            <person name="Han C."/>
            <person name="Land M."/>
            <person name="Hauser L."/>
            <person name="Markowitz V."/>
            <person name="Cheng J.-F."/>
            <person name="Hugenholtz P."/>
            <person name="Woyke T."/>
            <person name="Wu D."/>
            <person name="Pukall R."/>
            <person name="Gehrich-Schroeter G."/>
            <person name="Schneider S."/>
            <person name="Klenk H.-P."/>
            <person name="Eisen J.A."/>
        </authorList>
    </citation>
    <scope>NUCLEOTIDE SEQUENCE [LARGE SCALE GENOMIC DNA]</scope>
    <source>
        <strain evidence="2">ATCC 700253 / DSM 10332 / NAL</strain>
    </source>
</reference>
<keyword evidence="2" id="KW-1185">Reference proteome</keyword>
<dbReference type="KEGG" id="sap:Sulac_1948"/>
<gene>
    <name evidence="1" type="ordered locus">Sulac_1948</name>
</gene>
<dbReference type="EMBL" id="CP003179">
    <property type="protein sequence ID" value="AEW05440.1"/>
    <property type="molecule type" value="Genomic_DNA"/>
</dbReference>
<proteinExistence type="predicted"/>
<protein>
    <submittedName>
        <fullName evidence="1">Uncharacterized protein</fullName>
    </submittedName>
</protein>
<sequence>MDERNILATFTDYERAEQCQKALHQAGFAIVQIDQVSSEDPDRLNQLTTMPMVEWGRYGYQPDTLDDKWTAASSWDNPEGLIWGESWLLTAVVPESRGDEAEHLIRQFGGHI</sequence>
<dbReference type="STRING" id="679936.Sulac_1948"/>
<name>G8U1C0_SULAD</name>
<organism evidence="1 2">
    <name type="scientific">Sulfobacillus acidophilus (strain ATCC 700253 / DSM 10332 / NAL)</name>
    <dbReference type="NCBI Taxonomy" id="679936"/>
    <lineage>
        <taxon>Bacteria</taxon>
        <taxon>Bacillati</taxon>
        <taxon>Bacillota</taxon>
        <taxon>Clostridia</taxon>
        <taxon>Eubacteriales</taxon>
        <taxon>Clostridiales Family XVII. Incertae Sedis</taxon>
        <taxon>Sulfobacillus</taxon>
    </lineage>
</organism>
<dbReference type="PATRIC" id="fig|679936.5.peg.2013"/>